<dbReference type="SUPFAM" id="SSF53448">
    <property type="entry name" value="Nucleotide-diphospho-sugar transferases"/>
    <property type="match status" value="1"/>
</dbReference>
<dbReference type="Pfam" id="PF00483">
    <property type="entry name" value="NTP_transferase"/>
    <property type="match status" value="1"/>
</dbReference>
<gene>
    <name evidence="2" type="ORF">CLV60_10638</name>
</gene>
<comment type="caution">
    <text evidence="2">The sequence shown here is derived from an EMBL/GenBank/DDBJ whole genome shotgun (WGS) entry which is preliminary data.</text>
</comment>
<dbReference type="EMBL" id="PYAS01000006">
    <property type="protein sequence ID" value="PSL28435.1"/>
    <property type="molecule type" value="Genomic_DNA"/>
</dbReference>
<dbReference type="GO" id="GO:0016740">
    <property type="term" value="F:transferase activity"/>
    <property type="evidence" value="ECO:0007669"/>
    <property type="project" value="UniProtKB-KW"/>
</dbReference>
<name>A0A2P8G3H4_9BACT</name>
<dbReference type="InterPro" id="IPR050486">
    <property type="entry name" value="Mannose-1P_guanyltransferase"/>
</dbReference>
<feature type="domain" description="Nucleotidyl transferase" evidence="1">
    <location>
        <begin position="15"/>
        <end position="236"/>
    </location>
</feature>
<evidence type="ECO:0000259" key="1">
    <source>
        <dbReference type="Pfam" id="PF00483"/>
    </source>
</evidence>
<reference evidence="2 3" key="1">
    <citation type="submission" date="2018-03" db="EMBL/GenBank/DDBJ databases">
        <title>Genomic Encyclopedia of Archaeal and Bacterial Type Strains, Phase II (KMG-II): from individual species to whole genera.</title>
        <authorList>
            <person name="Goeker M."/>
        </authorList>
    </citation>
    <scope>NUCLEOTIDE SEQUENCE [LARGE SCALE GENOMIC DNA]</scope>
    <source>
        <strain evidence="2 3">DSM 29057</strain>
    </source>
</reference>
<proteinExistence type="predicted"/>
<dbReference type="Gene3D" id="3.90.550.10">
    <property type="entry name" value="Spore Coat Polysaccharide Biosynthesis Protein SpsA, Chain A"/>
    <property type="match status" value="1"/>
</dbReference>
<dbReference type="InterPro" id="IPR029044">
    <property type="entry name" value="Nucleotide-diphossugar_trans"/>
</dbReference>
<dbReference type="InterPro" id="IPR005835">
    <property type="entry name" value="NTP_transferase_dom"/>
</dbReference>
<dbReference type="RefSeq" id="WP_106595906.1">
    <property type="nucleotide sequence ID" value="NZ_PYAS01000006.1"/>
</dbReference>
<dbReference type="PANTHER" id="PTHR22572">
    <property type="entry name" value="SUGAR-1-PHOSPHATE GUANYL TRANSFERASE"/>
    <property type="match status" value="1"/>
</dbReference>
<organism evidence="2 3">
    <name type="scientific">Dyadobacter jiangsuensis</name>
    <dbReference type="NCBI Taxonomy" id="1591085"/>
    <lineage>
        <taxon>Bacteria</taxon>
        <taxon>Pseudomonadati</taxon>
        <taxon>Bacteroidota</taxon>
        <taxon>Cytophagia</taxon>
        <taxon>Cytophagales</taxon>
        <taxon>Spirosomataceae</taxon>
        <taxon>Dyadobacter</taxon>
    </lineage>
</organism>
<keyword evidence="3" id="KW-1185">Reference proteome</keyword>
<accession>A0A2P8G3H4</accession>
<dbReference type="OrthoDB" id="9813880at2"/>
<protein>
    <submittedName>
        <fullName evidence="2">Nucleotidyltransferase-like protein</fullName>
    </submittedName>
</protein>
<evidence type="ECO:0000313" key="2">
    <source>
        <dbReference type="EMBL" id="PSL28435.1"/>
    </source>
</evidence>
<evidence type="ECO:0000313" key="3">
    <source>
        <dbReference type="Proteomes" id="UP000241964"/>
    </source>
</evidence>
<sequence length="245" mass="27328">MFRSAEMGQWPVNIVIMAGGKGTRLKPLTDNTHKSLIPVGGKPIIRHLIDHLVRFGFRDIHISVGHLAEQLIGYLGDGKEERISIRYIRERTPMGSMGSMTLKNQWAEEHFLVINGDVYSNFDIAHFCTEYFSRQADLAVLAVPNTVKVPYGVLEMRSDGYISSFTEKPGYEFIVSAGVYMFNKKVLNLLPKGIPYEGWQLIQSALHAGLHVVGVPQTTGYWIDIGSMETLGKAQEMSQAGITRA</sequence>
<dbReference type="Proteomes" id="UP000241964">
    <property type="component" value="Unassembled WGS sequence"/>
</dbReference>
<keyword evidence="2" id="KW-0808">Transferase</keyword>
<dbReference type="AlphaFoldDB" id="A0A2P8G3H4"/>